<dbReference type="Gene3D" id="1.10.1660.10">
    <property type="match status" value="1"/>
</dbReference>
<dbReference type="InterPro" id="IPR000551">
    <property type="entry name" value="MerR-type_HTH_dom"/>
</dbReference>
<protein>
    <recommendedName>
        <fullName evidence="1">HTH merR-type domain-containing protein</fullName>
    </recommendedName>
</protein>
<dbReference type="GO" id="GO:0003677">
    <property type="term" value="F:DNA binding"/>
    <property type="evidence" value="ECO:0007669"/>
    <property type="project" value="InterPro"/>
</dbReference>
<evidence type="ECO:0000313" key="2">
    <source>
        <dbReference type="EMBL" id="MPM83227.1"/>
    </source>
</evidence>
<dbReference type="PROSITE" id="PS50937">
    <property type="entry name" value="HTH_MERR_2"/>
    <property type="match status" value="1"/>
</dbReference>
<dbReference type="SUPFAM" id="SSF46955">
    <property type="entry name" value="Putative DNA-binding domain"/>
    <property type="match status" value="1"/>
</dbReference>
<evidence type="ECO:0000259" key="1">
    <source>
        <dbReference type="PROSITE" id="PS50937"/>
    </source>
</evidence>
<reference evidence="2" key="1">
    <citation type="submission" date="2019-08" db="EMBL/GenBank/DDBJ databases">
        <authorList>
            <person name="Kucharzyk K."/>
            <person name="Murdoch R.W."/>
            <person name="Higgins S."/>
            <person name="Loffler F."/>
        </authorList>
    </citation>
    <scope>NUCLEOTIDE SEQUENCE</scope>
</reference>
<dbReference type="SMART" id="SM00422">
    <property type="entry name" value="HTH_MERR"/>
    <property type="match status" value="1"/>
</dbReference>
<organism evidence="2">
    <name type="scientific">bioreactor metagenome</name>
    <dbReference type="NCBI Taxonomy" id="1076179"/>
    <lineage>
        <taxon>unclassified sequences</taxon>
        <taxon>metagenomes</taxon>
        <taxon>ecological metagenomes</taxon>
    </lineage>
</organism>
<gene>
    <name evidence="2" type="ORF">SDC9_130290</name>
</gene>
<accession>A0A645D247</accession>
<dbReference type="AlphaFoldDB" id="A0A645D247"/>
<sequence>MTIDEVCGSFQIDPAKLRYYEEAGLLTCRRLTDGDRDYRGEELRRIGRIESLLKAGISPETLRDNPVLLDEDAKTGGERIRLLKRQRFRLLEDIHVKQQSLDCLDYIIRKAKDETPPRN</sequence>
<feature type="domain" description="HTH merR-type" evidence="1">
    <location>
        <begin position="1"/>
        <end position="58"/>
    </location>
</feature>
<comment type="caution">
    <text evidence="2">The sequence shown here is derived from an EMBL/GenBank/DDBJ whole genome shotgun (WGS) entry which is preliminary data.</text>
</comment>
<proteinExistence type="predicted"/>
<dbReference type="GO" id="GO:0006355">
    <property type="term" value="P:regulation of DNA-templated transcription"/>
    <property type="evidence" value="ECO:0007669"/>
    <property type="project" value="InterPro"/>
</dbReference>
<dbReference type="InterPro" id="IPR009061">
    <property type="entry name" value="DNA-bd_dom_put_sf"/>
</dbReference>
<name>A0A645D247_9ZZZZ</name>
<dbReference type="Pfam" id="PF13411">
    <property type="entry name" value="MerR_1"/>
    <property type="match status" value="1"/>
</dbReference>
<dbReference type="EMBL" id="VSSQ01032078">
    <property type="protein sequence ID" value="MPM83227.1"/>
    <property type="molecule type" value="Genomic_DNA"/>
</dbReference>